<organism evidence="1">
    <name type="scientific">Leptolyngbya sp. NK1-12</name>
    <dbReference type="NCBI Taxonomy" id="2547451"/>
    <lineage>
        <taxon>Bacteria</taxon>
        <taxon>Bacillati</taxon>
        <taxon>Cyanobacteriota</taxon>
        <taxon>Cyanophyceae</taxon>
        <taxon>Leptolyngbyales</taxon>
        <taxon>Leptolyngbyaceae</taxon>
        <taxon>Leptolyngbya group</taxon>
        <taxon>Leptolyngbya</taxon>
    </lineage>
</organism>
<protein>
    <submittedName>
        <fullName evidence="1">Type II toxin-antitoxin system RelE/ParE family toxin</fullName>
    </submittedName>
</protein>
<dbReference type="SUPFAM" id="SSF143011">
    <property type="entry name" value="RelE-like"/>
    <property type="match status" value="1"/>
</dbReference>
<dbReference type="AlphaFoldDB" id="A0AA96WK34"/>
<dbReference type="Gene3D" id="3.30.2310.20">
    <property type="entry name" value="RelE-like"/>
    <property type="match status" value="1"/>
</dbReference>
<proteinExistence type="predicted"/>
<evidence type="ECO:0000313" key="1">
    <source>
        <dbReference type="EMBL" id="WNZ26649.1"/>
    </source>
</evidence>
<accession>A0AA96WK34</accession>
<dbReference type="EMBL" id="CP053586">
    <property type="protein sequence ID" value="WNZ26649.1"/>
    <property type="molecule type" value="Genomic_DNA"/>
</dbReference>
<sequence>MALSRNSLSHLRALSPREQRIIRDAMVEQLSYEPTVSTRNRKEMRPNPLAVWELRIGNLRVYYDVDEQESVVDIRAIGIKEGNQVRIGGEIVEL</sequence>
<reference evidence="1" key="1">
    <citation type="submission" date="2020-05" db="EMBL/GenBank/DDBJ databases">
        <authorList>
            <person name="Zhu T."/>
            <person name="Keshari N."/>
            <person name="Lu X."/>
        </authorList>
    </citation>
    <scope>NUCLEOTIDE SEQUENCE</scope>
    <source>
        <strain evidence="1">NK1-12</strain>
    </source>
</reference>
<dbReference type="InterPro" id="IPR035093">
    <property type="entry name" value="RelE/ParE_toxin_dom_sf"/>
</dbReference>
<gene>
    <name evidence="1" type="ORF">HJG54_16835</name>
</gene>
<name>A0AA96WK34_9CYAN</name>